<dbReference type="EMBL" id="SNRW01001951">
    <property type="protein sequence ID" value="KAA6394400.1"/>
    <property type="molecule type" value="Genomic_DNA"/>
</dbReference>
<dbReference type="AlphaFoldDB" id="A0A5J4WHB0"/>
<evidence type="ECO:0000313" key="2">
    <source>
        <dbReference type="Proteomes" id="UP000324800"/>
    </source>
</evidence>
<comment type="caution">
    <text evidence="1">The sequence shown here is derived from an EMBL/GenBank/DDBJ whole genome shotgun (WGS) entry which is preliminary data.</text>
</comment>
<proteinExistence type="predicted"/>
<organism evidence="1 2">
    <name type="scientific">Streblomastix strix</name>
    <dbReference type="NCBI Taxonomy" id="222440"/>
    <lineage>
        <taxon>Eukaryota</taxon>
        <taxon>Metamonada</taxon>
        <taxon>Preaxostyla</taxon>
        <taxon>Oxymonadida</taxon>
        <taxon>Streblomastigidae</taxon>
        <taxon>Streblomastix</taxon>
    </lineage>
</organism>
<dbReference type="Proteomes" id="UP000324800">
    <property type="component" value="Unassembled WGS sequence"/>
</dbReference>
<reference evidence="1 2" key="1">
    <citation type="submission" date="2019-03" db="EMBL/GenBank/DDBJ databases">
        <title>Single cell metagenomics reveals metabolic interactions within the superorganism composed of flagellate Streblomastix strix and complex community of Bacteroidetes bacteria on its surface.</title>
        <authorList>
            <person name="Treitli S.C."/>
            <person name="Kolisko M."/>
            <person name="Husnik F."/>
            <person name="Keeling P."/>
            <person name="Hampl V."/>
        </authorList>
    </citation>
    <scope>NUCLEOTIDE SEQUENCE [LARGE SCALE GENOMIC DNA]</scope>
    <source>
        <strain evidence="1">ST1C</strain>
    </source>
</reference>
<accession>A0A5J4WHB0</accession>
<name>A0A5J4WHB0_9EUKA</name>
<protein>
    <submittedName>
        <fullName evidence="1">Uncharacterized protein</fullName>
    </submittedName>
</protein>
<feature type="non-terminal residue" evidence="1">
    <location>
        <position position="69"/>
    </location>
</feature>
<gene>
    <name evidence="1" type="ORF">EZS28_010070</name>
</gene>
<sequence length="69" mass="8054">MTILDIQIIFLILESNFCHDSTFSTFEPETIRVEHETLISDGLDLIDPRKGNEWEILLESGIYSEKQLR</sequence>
<evidence type="ECO:0000313" key="1">
    <source>
        <dbReference type="EMBL" id="KAA6394400.1"/>
    </source>
</evidence>